<dbReference type="EMBL" id="JAPZBT010000001">
    <property type="protein sequence ID" value="KAJ5382634.1"/>
    <property type="molecule type" value="Genomic_DNA"/>
</dbReference>
<comment type="caution">
    <text evidence="8">The sequence shown here is derived from an EMBL/GenBank/DDBJ whole genome shotgun (WGS) entry which is preliminary data.</text>
</comment>
<comment type="catalytic activity">
    <reaction evidence="4">
        <text>a secondary aliphatic amine + O2 + H2O = a primary amine + an aldehyde + H2O2</text>
        <dbReference type="Rhea" id="RHEA:26414"/>
        <dbReference type="ChEBI" id="CHEBI:15377"/>
        <dbReference type="ChEBI" id="CHEBI:15379"/>
        <dbReference type="ChEBI" id="CHEBI:16240"/>
        <dbReference type="ChEBI" id="CHEBI:17478"/>
        <dbReference type="ChEBI" id="CHEBI:58855"/>
        <dbReference type="ChEBI" id="CHEBI:65296"/>
        <dbReference type="EC" id="1.4.3.4"/>
    </reaction>
</comment>
<comment type="cofactor">
    <cofactor evidence="1 6">
        <name>FAD</name>
        <dbReference type="ChEBI" id="CHEBI:57692"/>
    </cofactor>
</comment>
<gene>
    <name evidence="8" type="ORF">N7517_000545</name>
</gene>
<organism evidence="8 9">
    <name type="scientific">Penicillium concentricum</name>
    <dbReference type="NCBI Taxonomy" id="293559"/>
    <lineage>
        <taxon>Eukaryota</taxon>
        <taxon>Fungi</taxon>
        <taxon>Dikarya</taxon>
        <taxon>Ascomycota</taxon>
        <taxon>Pezizomycotina</taxon>
        <taxon>Eurotiomycetes</taxon>
        <taxon>Eurotiomycetidae</taxon>
        <taxon>Eurotiales</taxon>
        <taxon>Aspergillaceae</taxon>
        <taxon>Penicillium</taxon>
    </lineage>
</organism>
<sequence length="509" mass="56448">MASKDGFTWTPSGGKRAGLPCIGVISPSTHFVQPEDDPFDTIVIGTGYAGLVASRDLTTQGKKTLVIEARDRLGGRTWSSSIDGFNYEMGGTWIHWHMPHIYREVSFYGLHNDWLVTQIPGGKEDYCTLTTDNDQRNMSHDDEADIVGRAFEVFANVDGDSLRHTWKYAFGTGQSPELMAKWDRLSCQERLDQLQAQDQLTPDETSVLTAFLVQAGGNDLDRLGLLDALRWWVLGSHSRTGLNDIALHTRLGSGHSELHRRIFHHALSTGNLSYTFDTPVTRIEQKDGLVTVTARDGHTWKAKAVVLTIPLNVLSSIEFSPPLSKNKQDAARQGSMNFTNKVHIDMQGPDWVSWSSLASPGKGTVAAFGDRLTPDNNTHLVAFGPDPSSSTGTTLEDMEVVRDSFVHLLPENKRSGVQINKIVSHDWNRDEFSKGAWCFLPPKFTTKYLTALQQPHGNVLFASGDWSDGWRGWIDGAVQIGMQAAQRVMELQRKPSGDKKVVNGSNIYL</sequence>
<reference evidence="8" key="2">
    <citation type="journal article" date="2023" name="IMA Fungus">
        <title>Comparative genomic study of the Penicillium genus elucidates a diverse pangenome and 15 lateral gene transfer events.</title>
        <authorList>
            <person name="Petersen C."/>
            <person name="Sorensen T."/>
            <person name="Nielsen M.R."/>
            <person name="Sondergaard T.E."/>
            <person name="Sorensen J.L."/>
            <person name="Fitzpatrick D.A."/>
            <person name="Frisvad J.C."/>
            <person name="Nielsen K.L."/>
        </authorList>
    </citation>
    <scope>NUCLEOTIDE SEQUENCE</scope>
    <source>
        <strain evidence="8">IBT 3081</strain>
    </source>
</reference>
<dbReference type="InterPro" id="IPR050703">
    <property type="entry name" value="Flavin_MAO"/>
</dbReference>
<dbReference type="RefSeq" id="XP_056582410.1">
    <property type="nucleotide sequence ID" value="XM_056718275.1"/>
</dbReference>
<evidence type="ECO:0000313" key="8">
    <source>
        <dbReference type="EMBL" id="KAJ5382634.1"/>
    </source>
</evidence>
<evidence type="ECO:0000259" key="7">
    <source>
        <dbReference type="Pfam" id="PF01593"/>
    </source>
</evidence>
<reference evidence="8" key="1">
    <citation type="submission" date="2022-12" db="EMBL/GenBank/DDBJ databases">
        <authorList>
            <person name="Petersen C."/>
        </authorList>
    </citation>
    <scope>NUCLEOTIDE SEQUENCE</scope>
    <source>
        <strain evidence="8">IBT 3081</strain>
    </source>
</reference>
<keyword evidence="9" id="KW-1185">Reference proteome</keyword>
<evidence type="ECO:0000256" key="3">
    <source>
        <dbReference type="ARBA" id="ARBA00023002"/>
    </source>
</evidence>
<dbReference type="GeneID" id="81457458"/>
<proteinExistence type="inferred from homology"/>
<feature type="domain" description="Amine oxidase" evidence="7">
    <location>
        <begin position="49"/>
        <end position="489"/>
    </location>
</feature>
<dbReference type="PRINTS" id="PR00757">
    <property type="entry name" value="AMINEOXDASEF"/>
</dbReference>
<keyword evidence="6" id="KW-0274">FAD</keyword>
<feature type="binding site" evidence="5">
    <location>
        <begin position="68"/>
        <end position="69"/>
    </location>
    <ligand>
        <name>FAD</name>
        <dbReference type="ChEBI" id="CHEBI:57692"/>
    </ligand>
</feature>
<dbReference type="Gene3D" id="3.50.50.60">
    <property type="entry name" value="FAD/NAD(P)-binding domain"/>
    <property type="match status" value="3"/>
</dbReference>
<dbReference type="Pfam" id="PF01593">
    <property type="entry name" value="Amino_oxidase"/>
    <property type="match status" value="1"/>
</dbReference>
<dbReference type="PANTHER" id="PTHR43563">
    <property type="entry name" value="AMINE OXIDASE"/>
    <property type="match status" value="1"/>
</dbReference>
<comment type="similarity">
    <text evidence="2 6">Belongs to the flavin monoamine oxidase family.</text>
</comment>
<evidence type="ECO:0000256" key="5">
    <source>
        <dbReference type="PIRSR" id="PIRSR601613-1"/>
    </source>
</evidence>
<evidence type="ECO:0000313" key="9">
    <source>
        <dbReference type="Proteomes" id="UP001147752"/>
    </source>
</evidence>
<keyword evidence="3 6" id="KW-0560">Oxidoreductase</keyword>
<protein>
    <recommendedName>
        <fullName evidence="6">Amine oxidase</fullName>
        <ecNumber evidence="6">1.4.3.-</ecNumber>
    </recommendedName>
</protein>
<dbReference type="EC" id="1.4.3.-" evidence="6"/>
<dbReference type="PANTHER" id="PTHR43563:SF1">
    <property type="entry name" value="AMINE OXIDASE [FLAVIN-CONTAINING] B"/>
    <property type="match status" value="1"/>
</dbReference>
<dbReference type="SUPFAM" id="SSF51905">
    <property type="entry name" value="FAD/NAD(P)-binding domain"/>
    <property type="match status" value="1"/>
</dbReference>
<accession>A0A9W9SRS9</accession>
<dbReference type="GO" id="GO:0097621">
    <property type="term" value="F:monoamine oxidase activity"/>
    <property type="evidence" value="ECO:0007669"/>
    <property type="project" value="UniProtKB-EC"/>
</dbReference>
<keyword evidence="6" id="KW-0285">Flavoprotein</keyword>
<evidence type="ECO:0000256" key="2">
    <source>
        <dbReference type="ARBA" id="ARBA00005995"/>
    </source>
</evidence>
<dbReference type="OrthoDB" id="7777654at2759"/>
<feature type="binding site" evidence="5">
    <location>
        <position position="383"/>
    </location>
    <ligand>
        <name>substrate</name>
    </ligand>
</feature>
<evidence type="ECO:0000256" key="1">
    <source>
        <dbReference type="ARBA" id="ARBA00001974"/>
    </source>
</evidence>
<evidence type="ECO:0000256" key="4">
    <source>
        <dbReference type="ARBA" id="ARBA00048448"/>
    </source>
</evidence>
<dbReference type="InterPro" id="IPR036188">
    <property type="entry name" value="FAD/NAD-bd_sf"/>
</dbReference>
<dbReference type="InterPro" id="IPR001613">
    <property type="entry name" value="Flavin_amine_oxidase"/>
</dbReference>
<name>A0A9W9SRS9_9EURO</name>
<feature type="binding site" evidence="5">
    <location>
        <position position="280"/>
    </location>
    <ligand>
        <name>FAD</name>
        <dbReference type="ChEBI" id="CHEBI:57692"/>
    </ligand>
</feature>
<dbReference type="Proteomes" id="UP001147752">
    <property type="component" value="Unassembled WGS sequence"/>
</dbReference>
<dbReference type="InterPro" id="IPR002937">
    <property type="entry name" value="Amino_oxidase"/>
</dbReference>
<evidence type="ECO:0000256" key="6">
    <source>
        <dbReference type="RuleBase" id="RU362067"/>
    </source>
</evidence>
<dbReference type="AlphaFoldDB" id="A0A9W9SRS9"/>